<dbReference type="Pfam" id="PF00072">
    <property type="entry name" value="Response_reg"/>
    <property type="match status" value="1"/>
</dbReference>
<protein>
    <submittedName>
        <fullName evidence="3">Histidine kinase</fullName>
    </submittedName>
</protein>
<dbReference type="PANTHER" id="PTHR43228">
    <property type="entry name" value="TWO-COMPONENT RESPONSE REGULATOR"/>
    <property type="match status" value="1"/>
</dbReference>
<organism evidence="3 4">
    <name type="scientific">Niastella koreensis</name>
    <dbReference type="NCBI Taxonomy" id="354356"/>
    <lineage>
        <taxon>Bacteria</taxon>
        <taxon>Pseudomonadati</taxon>
        <taxon>Bacteroidota</taxon>
        <taxon>Chitinophagia</taxon>
        <taxon>Chitinophagales</taxon>
        <taxon>Chitinophagaceae</taxon>
        <taxon>Niastella</taxon>
    </lineage>
</organism>
<evidence type="ECO:0000313" key="3">
    <source>
        <dbReference type="EMBL" id="OQP49494.1"/>
    </source>
</evidence>
<dbReference type="EMBL" id="LWBO01000010">
    <property type="protein sequence ID" value="OQP49494.1"/>
    <property type="molecule type" value="Genomic_DNA"/>
</dbReference>
<sequence>MAMYPDLKIFIVDDDIFCLSLYEQFLRNLGYTNITSFTAGDDCLQQIKEQPALIFMDYNMEGMNGIEVLKKIKAFDSHIMVYIISGQEISLVAKEALQYGALDYVVKSSLSPEKMTAIMKRVEEYYNPRRPKEGKKSFFDKVKSGLGI</sequence>
<evidence type="ECO:0000259" key="2">
    <source>
        <dbReference type="PROSITE" id="PS50110"/>
    </source>
</evidence>
<keyword evidence="3" id="KW-0808">Transferase</keyword>
<reference evidence="3 4" key="1">
    <citation type="submission" date="2016-04" db="EMBL/GenBank/DDBJ databases">
        <authorList>
            <person name="Chen L."/>
            <person name="Zhuang W."/>
            <person name="Wang G."/>
        </authorList>
    </citation>
    <scope>NUCLEOTIDE SEQUENCE [LARGE SCALE GENOMIC DNA]</scope>
    <source>
        <strain evidence="4">GR20</strain>
    </source>
</reference>
<dbReference type="SMART" id="SM00448">
    <property type="entry name" value="REC"/>
    <property type="match status" value="1"/>
</dbReference>
<evidence type="ECO:0000256" key="1">
    <source>
        <dbReference type="PROSITE-ProRule" id="PRU00169"/>
    </source>
</evidence>
<accession>A0ABX3NXW5</accession>
<dbReference type="Proteomes" id="UP000192277">
    <property type="component" value="Unassembled WGS sequence"/>
</dbReference>
<dbReference type="Gene3D" id="3.40.50.2300">
    <property type="match status" value="1"/>
</dbReference>
<dbReference type="CDD" id="cd00156">
    <property type="entry name" value="REC"/>
    <property type="match status" value="1"/>
</dbReference>
<keyword evidence="3" id="KW-0418">Kinase</keyword>
<comment type="caution">
    <text evidence="3">The sequence shown here is derived from an EMBL/GenBank/DDBJ whole genome shotgun (WGS) entry which is preliminary data.</text>
</comment>
<keyword evidence="4" id="KW-1185">Reference proteome</keyword>
<dbReference type="GO" id="GO:0016301">
    <property type="term" value="F:kinase activity"/>
    <property type="evidence" value="ECO:0007669"/>
    <property type="project" value="UniProtKB-KW"/>
</dbReference>
<dbReference type="RefSeq" id="WP_014220118.1">
    <property type="nucleotide sequence ID" value="NZ_LWBO01000010.1"/>
</dbReference>
<dbReference type="PROSITE" id="PS50110">
    <property type="entry name" value="RESPONSE_REGULATORY"/>
    <property type="match status" value="1"/>
</dbReference>
<dbReference type="PANTHER" id="PTHR43228:SF1">
    <property type="entry name" value="TWO-COMPONENT RESPONSE REGULATOR ARR22"/>
    <property type="match status" value="1"/>
</dbReference>
<gene>
    <name evidence="3" type="ORF">A4D02_28270</name>
</gene>
<evidence type="ECO:0000313" key="4">
    <source>
        <dbReference type="Proteomes" id="UP000192277"/>
    </source>
</evidence>
<dbReference type="SUPFAM" id="SSF52172">
    <property type="entry name" value="CheY-like"/>
    <property type="match status" value="1"/>
</dbReference>
<proteinExistence type="predicted"/>
<dbReference type="InterPro" id="IPR011006">
    <property type="entry name" value="CheY-like_superfamily"/>
</dbReference>
<dbReference type="InterPro" id="IPR052048">
    <property type="entry name" value="ST_Response_Regulator"/>
</dbReference>
<dbReference type="InterPro" id="IPR001789">
    <property type="entry name" value="Sig_transdc_resp-reg_receiver"/>
</dbReference>
<keyword evidence="1" id="KW-0597">Phosphoprotein</keyword>
<name>A0ABX3NXW5_9BACT</name>
<feature type="modified residue" description="4-aspartylphosphate" evidence="1">
    <location>
        <position position="57"/>
    </location>
</feature>
<feature type="domain" description="Response regulatory" evidence="2">
    <location>
        <begin position="8"/>
        <end position="122"/>
    </location>
</feature>